<dbReference type="VEuPathDB" id="FungiDB:TRICI_001316"/>
<sequence>MSASEDSSNKEENPQSPISPVSPQFTGQRSGEESEELRQLKDQLDKLFNSWKETNDKQLTELNKISDQSDNLDEKEKDELQRYKLKIVERCNEKSWVTEALNDRIKWASDLENQGETDASRSPRTTTTKDDLGEGSMKKRRYIWR</sequence>
<feature type="compositionally biased region" description="Polar residues" evidence="1">
    <location>
        <begin position="14"/>
        <end position="29"/>
    </location>
</feature>
<feature type="region of interest" description="Disordered" evidence="1">
    <location>
        <begin position="1"/>
        <end position="41"/>
    </location>
</feature>
<proteinExistence type="predicted"/>
<feature type="compositionally biased region" description="Basic and acidic residues" evidence="1">
    <location>
        <begin position="30"/>
        <end position="41"/>
    </location>
</feature>
<name>A0A642V9J8_9ASCO</name>
<dbReference type="Proteomes" id="UP000761534">
    <property type="component" value="Unassembled WGS sequence"/>
</dbReference>
<accession>A0A642V9J8</accession>
<feature type="compositionally biased region" description="Polar residues" evidence="1">
    <location>
        <begin position="111"/>
        <end position="126"/>
    </location>
</feature>
<reference evidence="2" key="1">
    <citation type="journal article" date="2019" name="G3 (Bethesda)">
        <title>Genome Assemblies of Two Rare Opportunistic Yeast Pathogens: Diutina rugosa (syn. Candida rugosa) and Trichomonascus ciferrii (syn. Candida ciferrii).</title>
        <authorList>
            <person name="Mixao V."/>
            <person name="Saus E."/>
            <person name="Hansen A.P."/>
            <person name="Lass-Florl C."/>
            <person name="Gabaldon T."/>
        </authorList>
    </citation>
    <scope>NUCLEOTIDE SEQUENCE</scope>
    <source>
        <strain evidence="2">CBS 4856</strain>
    </source>
</reference>
<feature type="region of interest" description="Disordered" evidence="1">
    <location>
        <begin position="109"/>
        <end position="145"/>
    </location>
</feature>
<evidence type="ECO:0000256" key="1">
    <source>
        <dbReference type="SAM" id="MobiDB-lite"/>
    </source>
</evidence>
<organism evidence="2 3">
    <name type="scientific">Trichomonascus ciferrii</name>
    <dbReference type="NCBI Taxonomy" id="44093"/>
    <lineage>
        <taxon>Eukaryota</taxon>
        <taxon>Fungi</taxon>
        <taxon>Dikarya</taxon>
        <taxon>Ascomycota</taxon>
        <taxon>Saccharomycotina</taxon>
        <taxon>Dipodascomycetes</taxon>
        <taxon>Dipodascales</taxon>
        <taxon>Trichomonascaceae</taxon>
        <taxon>Trichomonascus</taxon>
        <taxon>Trichomonascus ciferrii complex</taxon>
    </lineage>
</organism>
<protein>
    <submittedName>
        <fullName evidence="2">Uncharacterized protein</fullName>
    </submittedName>
</protein>
<dbReference type="AlphaFoldDB" id="A0A642V9J8"/>
<comment type="caution">
    <text evidence="2">The sequence shown here is derived from an EMBL/GenBank/DDBJ whole genome shotgun (WGS) entry which is preliminary data.</text>
</comment>
<feature type="region of interest" description="Disordered" evidence="1">
    <location>
        <begin position="57"/>
        <end position="76"/>
    </location>
</feature>
<gene>
    <name evidence="2" type="ORF">TRICI_001316</name>
</gene>
<keyword evidence="3" id="KW-1185">Reference proteome</keyword>
<feature type="compositionally biased region" description="Polar residues" evidence="1">
    <location>
        <begin position="60"/>
        <end position="69"/>
    </location>
</feature>
<dbReference type="EMBL" id="SWFS01000097">
    <property type="protein sequence ID" value="KAA8916453.1"/>
    <property type="molecule type" value="Genomic_DNA"/>
</dbReference>
<evidence type="ECO:0000313" key="2">
    <source>
        <dbReference type="EMBL" id="KAA8916453.1"/>
    </source>
</evidence>
<evidence type="ECO:0000313" key="3">
    <source>
        <dbReference type="Proteomes" id="UP000761534"/>
    </source>
</evidence>